<keyword evidence="2" id="KW-0812">Transmembrane</keyword>
<gene>
    <name evidence="3" type="ORF">PPRIM_AZ9-3.1.T0390226</name>
    <name evidence="4" type="ORF">PPRIM_AZ9-3.1.T0790093</name>
</gene>
<feature type="transmembrane region" description="Helical" evidence="2">
    <location>
        <begin position="52"/>
        <end position="73"/>
    </location>
</feature>
<sequence>MNSSRYGVGNRSNASQSQNQQKPAKGLWGKLIRFFQTGWLNPRYLYKQSRRFLWVGTTGLIFLIAPFAFSHFLEVSEELSQISRMGAQEMSKI</sequence>
<evidence type="ECO:0000256" key="2">
    <source>
        <dbReference type="SAM" id="Phobius"/>
    </source>
</evidence>
<evidence type="ECO:0000313" key="5">
    <source>
        <dbReference type="Proteomes" id="UP000688137"/>
    </source>
</evidence>
<dbReference type="EMBL" id="CAJJDM010000038">
    <property type="protein sequence ID" value="CAD8066647.1"/>
    <property type="molecule type" value="Genomic_DNA"/>
</dbReference>
<keyword evidence="5" id="KW-1185">Reference proteome</keyword>
<feature type="region of interest" description="Disordered" evidence="1">
    <location>
        <begin position="1"/>
        <end position="23"/>
    </location>
</feature>
<feature type="compositionally biased region" description="Low complexity" evidence="1">
    <location>
        <begin position="10"/>
        <end position="21"/>
    </location>
</feature>
<dbReference type="AlphaFoldDB" id="A0A8S1LG14"/>
<keyword evidence="2" id="KW-1133">Transmembrane helix</keyword>
<protein>
    <submittedName>
        <fullName evidence="3">Uncharacterized protein</fullName>
    </submittedName>
</protein>
<comment type="caution">
    <text evidence="3">The sequence shown here is derived from an EMBL/GenBank/DDBJ whole genome shotgun (WGS) entry which is preliminary data.</text>
</comment>
<evidence type="ECO:0000313" key="4">
    <source>
        <dbReference type="EMBL" id="CAD8087738.1"/>
    </source>
</evidence>
<accession>A0A8S1LG14</accession>
<evidence type="ECO:0000256" key="1">
    <source>
        <dbReference type="SAM" id="MobiDB-lite"/>
    </source>
</evidence>
<reference evidence="3" key="1">
    <citation type="submission" date="2021-01" db="EMBL/GenBank/DDBJ databases">
        <authorList>
            <consortium name="Genoscope - CEA"/>
            <person name="William W."/>
        </authorList>
    </citation>
    <scope>NUCLEOTIDE SEQUENCE</scope>
</reference>
<dbReference type="EMBL" id="CAJJDM010000082">
    <property type="protein sequence ID" value="CAD8087738.1"/>
    <property type="molecule type" value="Genomic_DNA"/>
</dbReference>
<name>A0A8S1LG14_PARPR</name>
<keyword evidence="2" id="KW-0472">Membrane</keyword>
<organism evidence="3 5">
    <name type="scientific">Paramecium primaurelia</name>
    <dbReference type="NCBI Taxonomy" id="5886"/>
    <lineage>
        <taxon>Eukaryota</taxon>
        <taxon>Sar</taxon>
        <taxon>Alveolata</taxon>
        <taxon>Ciliophora</taxon>
        <taxon>Intramacronucleata</taxon>
        <taxon>Oligohymenophorea</taxon>
        <taxon>Peniculida</taxon>
        <taxon>Parameciidae</taxon>
        <taxon>Paramecium</taxon>
    </lineage>
</organism>
<dbReference type="Proteomes" id="UP000688137">
    <property type="component" value="Unassembled WGS sequence"/>
</dbReference>
<proteinExistence type="predicted"/>
<evidence type="ECO:0000313" key="3">
    <source>
        <dbReference type="EMBL" id="CAD8066647.1"/>
    </source>
</evidence>